<evidence type="ECO:0000256" key="1">
    <source>
        <dbReference type="SAM" id="MobiDB-lite"/>
    </source>
</evidence>
<dbReference type="EMBL" id="AVOT02000027">
    <property type="protein sequence ID" value="MBW0460555.1"/>
    <property type="molecule type" value="Genomic_DNA"/>
</dbReference>
<reference evidence="2" key="1">
    <citation type="submission" date="2021-03" db="EMBL/GenBank/DDBJ databases">
        <title>Draft genome sequence of rust myrtle Austropuccinia psidii MF-1, a brazilian biotype.</title>
        <authorList>
            <person name="Quecine M.C."/>
            <person name="Pachon D.M.R."/>
            <person name="Bonatelli M.L."/>
            <person name="Correr F.H."/>
            <person name="Franceschini L.M."/>
            <person name="Leite T.F."/>
            <person name="Margarido G.R.A."/>
            <person name="Almeida C.A."/>
            <person name="Ferrarezi J.A."/>
            <person name="Labate C.A."/>
        </authorList>
    </citation>
    <scope>NUCLEOTIDE SEQUENCE</scope>
    <source>
        <strain evidence="2">MF-1</strain>
    </source>
</reference>
<organism evidence="2 3">
    <name type="scientific">Austropuccinia psidii MF-1</name>
    <dbReference type="NCBI Taxonomy" id="1389203"/>
    <lineage>
        <taxon>Eukaryota</taxon>
        <taxon>Fungi</taxon>
        <taxon>Dikarya</taxon>
        <taxon>Basidiomycota</taxon>
        <taxon>Pucciniomycotina</taxon>
        <taxon>Pucciniomycetes</taxon>
        <taxon>Pucciniales</taxon>
        <taxon>Sphaerophragmiaceae</taxon>
        <taxon>Austropuccinia</taxon>
    </lineage>
</organism>
<accession>A0A9Q3GAQ2</accession>
<feature type="compositionally biased region" description="Low complexity" evidence="1">
    <location>
        <begin position="1"/>
        <end position="18"/>
    </location>
</feature>
<comment type="caution">
    <text evidence="2">The sequence shown here is derived from an EMBL/GenBank/DDBJ whole genome shotgun (WGS) entry which is preliminary data.</text>
</comment>
<evidence type="ECO:0000313" key="2">
    <source>
        <dbReference type="EMBL" id="MBW0460555.1"/>
    </source>
</evidence>
<feature type="region of interest" description="Disordered" evidence="1">
    <location>
        <begin position="1"/>
        <end position="52"/>
    </location>
</feature>
<keyword evidence="3" id="KW-1185">Reference proteome</keyword>
<protein>
    <submittedName>
        <fullName evidence="2">Uncharacterized protein</fullName>
    </submittedName>
</protein>
<gene>
    <name evidence="2" type="ORF">O181_000270</name>
</gene>
<sequence>MTPTRSGSNYSSQSNGSGPANSTHKSKRQECQPRGEAQMEDSRTSTNPQRLSRTFSTLLECPEADITAISVFRPGSFPTGKSGDFPVSVQELVYGGKSAGVGTSSKSLYRDH</sequence>
<dbReference type="Proteomes" id="UP000765509">
    <property type="component" value="Unassembled WGS sequence"/>
</dbReference>
<evidence type="ECO:0000313" key="3">
    <source>
        <dbReference type="Proteomes" id="UP000765509"/>
    </source>
</evidence>
<proteinExistence type="predicted"/>
<dbReference type="AlphaFoldDB" id="A0A9Q3GAQ2"/>
<name>A0A9Q3GAQ2_9BASI</name>